<gene>
    <name evidence="7" type="ORF">GKO32_35790</name>
</gene>
<dbReference type="EMBL" id="WMBA01000097">
    <property type="protein sequence ID" value="MTD59308.1"/>
    <property type="molecule type" value="Genomic_DNA"/>
</dbReference>
<keyword evidence="2 5" id="KW-0812">Transmembrane</keyword>
<accession>A0A6N7ZC60</accession>
<evidence type="ECO:0000256" key="5">
    <source>
        <dbReference type="SAM" id="Phobius"/>
    </source>
</evidence>
<feature type="transmembrane region" description="Helical" evidence="5">
    <location>
        <begin position="357"/>
        <end position="378"/>
    </location>
</feature>
<protein>
    <submittedName>
        <fullName evidence="7">MFS transporter</fullName>
    </submittedName>
</protein>
<proteinExistence type="predicted"/>
<dbReference type="PANTHER" id="PTHR23514:SF13">
    <property type="entry name" value="INNER MEMBRANE PROTEIN YBJJ"/>
    <property type="match status" value="1"/>
</dbReference>
<feature type="transmembrane region" description="Helical" evidence="5">
    <location>
        <begin position="200"/>
        <end position="218"/>
    </location>
</feature>
<feature type="transmembrane region" description="Helical" evidence="5">
    <location>
        <begin position="130"/>
        <end position="154"/>
    </location>
</feature>
<reference evidence="7 8" key="1">
    <citation type="submission" date="2019-11" db="EMBL/GenBank/DDBJ databases">
        <title>Draft genome of Amycolatopsis RM579.</title>
        <authorList>
            <person name="Duangmal K."/>
            <person name="Mingma R."/>
        </authorList>
    </citation>
    <scope>NUCLEOTIDE SEQUENCE [LARGE SCALE GENOMIC DNA]</scope>
    <source>
        <strain evidence="7 8">RM579</strain>
    </source>
</reference>
<keyword evidence="8" id="KW-1185">Reference proteome</keyword>
<dbReference type="InterPro" id="IPR051788">
    <property type="entry name" value="MFS_Transporter"/>
</dbReference>
<feature type="transmembrane region" description="Helical" evidence="5">
    <location>
        <begin position="298"/>
        <end position="318"/>
    </location>
</feature>
<dbReference type="Proteomes" id="UP000440096">
    <property type="component" value="Unassembled WGS sequence"/>
</dbReference>
<evidence type="ECO:0000313" key="7">
    <source>
        <dbReference type="EMBL" id="MTD59308.1"/>
    </source>
</evidence>
<evidence type="ECO:0000313" key="8">
    <source>
        <dbReference type="Proteomes" id="UP000440096"/>
    </source>
</evidence>
<dbReference type="OrthoDB" id="151222at2"/>
<dbReference type="CDD" id="cd17393">
    <property type="entry name" value="MFS_MosC_like"/>
    <property type="match status" value="1"/>
</dbReference>
<evidence type="ECO:0000256" key="2">
    <source>
        <dbReference type="ARBA" id="ARBA00022692"/>
    </source>
</evidence>
<evidence type="ECO:0000256" key="4">
    <source>
        <dbReference type="ARBA" id="ARBA00023136"/>
    </source>
</evidence>
<evidence type="ECO:0000259" key="6">
    <source>
        <dbReference type="PROSITE" id="PS50850"/>
    </source>
</evidence>
<dbReference type="InterPro" id="IPR036259">
    <property type="entry name" value="MFS_trans_sf"/>
</dbReference>
<dbReference type="InterPro" id="IPR020846">
    <property type="entry name" value="MFS_dom"/>
</dbReference>
<dbReference type="InterPro" id="IPR011701">
    <property type="entry name" value="MFS"/>
</dbReference>
<name>A0A6N7ZC60_9PSEU</name>
<dbReference type="AlphaFoldDB" id="A0A6N7ZC60"/>
<dbReference type="PANTHER" id="PTHR23514">
    <property type="entry name" value="BYPASS OF STOP CODON PROTEIN 6"/>
    <property type="match status" value="1"/>
</dbReference>
<organism evidence="7 8">
    <name type="scientific">Amycolatopsis pithecellobii</name>
    <dbReference type="NCBI Taxonomy" id="664692"/>
    <lineage>
        <taxon>Bacteria</taxon>
        <taxon>Bacillati</taxon>
        <taxon>Actinomycetota</taxon>
        <taxon>Actinomycetes</taxon>
        <taxon>Pseudonocardiales</taxon>
        <taxon>Pseudonocardiaceae</taxon>
        <taxon>Amycolatopsis</taxon>
    </lineage>
</organism>
<sequence>MVGNRLGIFVVFALNGAVYGSWAPRVPALAERLHAAPGSLGLALLGASIGMLIAASMSGRLVERFGVRAAIVASTLLSCVILPFVGAAGSVLALGFVMFGLGASVGMMDVSMNIGAVVVERRLGRAIMPLFHAGFSVGGLVASGAAGLAAAGGWSPLRQFVLVAVVLLVALLLMLHGLPRSTPRAERTRRTARVAPIRRPVLWLLAAIALCSAVAEGASSDWSALLVVTAQHVDQAAAALAFSVFSLTMAATRLGGAWVQRRVGATRMLVAGAALAGSGLIIAAAVPIAGIAYAGFGLAGSGLAAAFPIALGLAGAAGKRDDDSGGEREIAFVTTIAYSGFLAGPALIGGIAQLTSLSVSFVVVGLLAALIAPAAVAAGRTRRRELTAAVAGV</sequence>
<comment type="subcellular location">
    <subcellularLocation>
        <location evidence="1">Cell membrane</location>
        <topology evidence="1">Multi-pass membrane protein</topology>
    </subcellularLocation>
</comment>
<feature type="transmembrane region" description="Helical" evidence="5">
    <location>
        <begin position="268"/>
        <end position="292"/>
    </location>
</feature>
<feature type="transmembrane region" description="Helical" evidence="5">
    <location>
        <begin position="36"/>
        <end position="55"/>
    </location>
</feature>
<keyword evidence="4 5" id="KW-0472">Membrane</keyword>
<keyword evidence="3 5" id="KW-1133">Transmembrane helix</keyword>
<comment type="caution">
    <text evidence="7">The sequence shown here is derived from an EMBL/GenBank/DDBJ whole genome shotgun (WGS) entry which is preliminary data.</text>
</comment>
<evidence type="ECO:0000256" key="3">
    <source>
        <dbReference type="ARBA" id="ARBA00022989"/>
    </source>
</evidence>
<evidence type="ECO:0000256" key="1">
    <source>
        <dbReference type="ARBA" id="ARBA00004651"/>
    </source>
</evidence>
<feature type="transmembrane region" description="Helical" evidence="5">
    <location>
        <begin position="238"/>
        <end position="256"/>
    </location>
</feature>
<dbReference type="Pfam" id="PF07690">
    <property type="entry name" value="MFS_1"/>
    <property type="match status" value="1"/>
</dbReference>
<feature type="transmembrane region" description="Helical" evidence="5">
    <location>
        <begin position="91"/>
        <end position="118"/>
    </location>
</feature>
<feature type="transmembrane region" description="Helical" evidence="5">
    <location>
        <begin position="330"/>
        <end position="351"/>
    </location>
</feature>
<feature type="transmembrane region" description="Helical" evidence="5">
    <location>
        <begin position="67"/>
        <end position="85"/>
    </location>
</feature>
<dbReference type="GO" id="GO:0005886">
    <property type="term" value="C:plasma membrane"/>
    <property type="evidence" value="ECO:0007669"/>
    <property type="project" value="UniProtKB-SubCell"/>
</dbReference>
<dbReference type="SUPFAM" id="SSF103473">
    <property type="entry name" value="MFS general substrate transporter"/>
    <property type="match status" value="1"/>
</dbReference>
<dbReference type="Gene3D" id="1.20.1250.20">
    <property type="entry name" value="MFS general substrate transporter like domains"/>
    <property type="match status" value="2"/>
</dbReference>
<dbReference type="RefSeq" id="WP_154761351.1">
    <property type="nucleotide sequence ID" value="NZ_WMBA01000097.1"/>
</dbReference>
<feature type="transmembrane region" description="Helical" evidence="5">
    <location>
        <begin position="160"/>
        <end position="179"/>
    </location>
</feature>
<dbReference type="PROSITE" id="PS50850">
    <property type="entry name" value="MFS"/>
    <property type="match status" value="1"/>
</dbReference>
<feature type="domain" description="Major facilitator superfamily (MFS) profile" evidence="6">
    <location>
        <begin position="1"/>
        <end position="383"/>
    </location>
</feature>
<dbReference type="GO" id="GO:0022857">
    <property type="term" value="F:transmembrane transporter activity"/>
    <property type="evidence" value="ECO:0007669"/>
    <property type="project" value="InterPro"/>
</dbReference>